<dbReference type="PANTHER" id="PTHR47271:SF2">
    <property type="entry name" value="ARGININE DEIMINASE"/>
    <property type="match status" value="1"/>
</dbReference>
<dbReference type="KEGG" id="aia:AWH56_001595"/>
<reference evidence="1 3" key="1">
    <citation type="submission" date="2016-10" db="EMBL/GenBank/DDBJ databases">
        <title>Draft genome sequences of four alkaliphilic bacteria belonging to the Anaerobacillus genus.</title>
        <authorList>
            <person name="Bassil N.M."/>
            <person name="Lloyd J.R."/>
        </authorList>
    </citation>
    <scope>NUCLEOTIDE SEQUENCE [LARGE SCALE GENOMIC DNA]</scope>
    <source>
        <strain evidence="1 3">NB2006</strain>
    </source>
</reference>
<name>A0A1S2KW27_9BACI</name>
<keyword evidence="2" id="KW-0378">Hydrolase</keyword>
<protein>
    <submittedName>
        <fullName evidence="2">Dimethylarginine dimethylaminohydrolase family protein</fullName>
    </submittedName>
</protein>
<keyword evidence="3" id="KW-1185">Reference proteome</keyword>
<dbReference type="Gene3D" id="3.75.10.10">
    <property type="entry name" value="L-arginine/glycine Amidinotransferase, Chain A"/>
    <property type="match status" value="1"/>
</dbReference>
<proteinExistence type="predicted"/>
<dbReference type="GO" id="GO:0016990">
    <property type="term" value="F:arginine deiminase activity"/>
    <property type="evidence" value="ECO:0007669"/>
    <property type="project" value="TreeGrafter"/>
</dbReference>
<dbReference type="GO" id="GO:0019546">
    <property type="term" value="P:L-arginine deiminase pathway"/>
    <property type="evidence" value="ECO:0007669"/>
    <property type="project" value="TreeGrafter"/>
</dbReference>
<organism evidence="1 3">
    <name type="scientific">Anaerobacillus isosaccharinicus</name>
    <dbReference type="NCBI Taxonomy" id="1532552"/>
    <lineage>
        <taxon>Bacteria</taxon>
        <taxon>Bacillati</taxon>
        <taxon>Bacillota</taxon>
        <taxon>Bacilli</taxon>
        <taxon>Bacillales</taxon>
        <taxon>Bacillaceae</taxon>
        <taxon>Anaerobacillus</taxon>
    </lineage>
</organism>
<dbReference type="Proteomes" id="UP000180175">
    <property type="component" value="Chromosome"/>
</dbReference>
<dbReference type="PANTHER" id="PTHR47271">
    <property type="entry name" value="ARGININE DEIMINASE"/>
    <property type="match status" value="1"/>
</dbReference>
<sequence length="285" mass="33174">MTVLEQLKKKSYCVNEYGKLKKVVLCEPKHMTIRDVINDTQKHFQHEGIHIQVAMKQHKEFVKKLEEHGVEVILLPPAKKFPEQVFTRDIGFTLGHTIFVADMANKVRQGEEEILKDWLKGEEVSYFNIVSDYIEGGDVIIDGDTIYIGISDRTKKFSIEHLKSLLPQFNIITIPFKNNYLHLDCVFNIISPTEALIYPEGMDKKDYKMFQSRFDLIEVNHEEQFRLGTNVFSIGDKKVFSLPTNRHVNEELRKRGYEVIEVAFDEIIKSGGSYRCCTMPLIRER</sequence>
<reference evidence="2 3" key="3">
    <citation type="journal article" date="2019" name="Int. J. Syst. Evol. Microbiol.">
        <title>Anaerobacillus isosaccharinicus sp. nov., an alkaliphilic bacterium which degrades isosaccharinic acid.</title>
        <authorList>
            <person name="Bassil N.M."/>
            <person name="Lloyd J.R."/>
        </authorList>
    </citation>
    <scope>NUCLEOTIDE SEQUENCE [LARGE SCALE GENOMIC DNA]</scope>
    <source>
        <strain evidence="2 3">NB2006</strain>
    </source>
</reference>
<dbReference type="AlphaFoldDB" id="A0A1S2KW27"/>
<dbReference type="SUPFAM" id="SSF55909">
    <property type="entry name" value="Pentein"/>
    <property type="match status" value="1"/>
</dbReference>
<gene>
    <name evidence="2" type="ORF">AWH56_001595</name>
    <name evidence="1" type="ORF">AWH56_24040</name>
</gene>
<reference evidence="2 3" key="2">
    <citation type="journal article" date="2017" name="Genome Announc.">
        <title>Draft Genome Sequences of Four Alkaliphilic Bacteria Belonging to the Anaerobacillus Genus.</title>
        <authorList>
            <person name="Bassil N.M."/>
            <person name="Lloyd J.R."/>
        </authorList>
    </citation>
    <scope>NUCLEOTIDE SEQUENCE [LARGE SCALE GENOMIC DNA]</scope>
    <source>
        <strain evidence="2 3">NB2006</strain>
    </source>
</reference>
<dbReference type="EMBL" id="LQXD01000206">
    <property type="protein sequence ID" value="OIJ03797.1"/>
    <property type="molecule type" value="Genomic_DNA"/>
</dbReference>
<dbReference type="RefSeq" id="WP_071319456.1">
    <property type="nucleotide sequence ID" value="NZ_CP063356.2"/>
</dbReference>
<dbReference type="EMBL" id="CP063356">
    <property type="protein sequence ID" value="QOY36415.1"/>
    <property type="molecule type" value="Genomic_DNA"/>
</dbReference>
<accession>A0A1S2KW27</accession>
<reference evidence="2" key="4">
    <citation type="submission" date="2020-10" db="EMBL/GenBank/DDBJ databases">
        <authorList>
            <person name="Bassil N.M."/>
            <person name="Lloyd J.R."/>
        </authorList>
    </citation>
    <scope>NUCLEOTIDE SEQUENCE</scope>
    <source>
        <strain evidence="2">NB2006</strain>
    </source>
</reference>
<dbReference type="OrthoDB" id="9814070at2"/>
<evidence type="ECO:0000313" key="3">
    <source>
        <dbReference type="Proteomes" id="UP000180175"/>
    </source>
</evidence>
<dbReference type="Pfam" id="PF19420">
    <property type="entry name" value="DDAH_eukar"/>
    <property type="match status" value="1"/>
</dbReference>
<evidence type="ECO:0000313" key="2">
    <source>
        <dbReference type="EMBL" id="QOY36415.1"/>
    </source>
</evidence>
<evidence type="ECO:0000313" key="1">
    <source>
        <dbReference type="EMBL" id="OIJ03797.1"/>
    </source>
</evidence>